<organism evidence="2 3">
    <name type="scientific">Streptomyces demainii</name>
    <dbReference type="NCBI Taxonomy" id="588122"/>
    <lineage>
        <taxon>Bacteria</taxon>
        <taxon>Bacillati</taxon>
        <taxon>Actinomycetota</taxon>
        <taxon>Actinomycetes</taxon>
        <taxon>Kitasatosporales</taxon>
        <taxon>Streptomycetaceae</taxon>
        <taxon>Streptomyces</taxon>
    </lineage>
</organism>
<reference evidence="2 3" key="1">
    <citation type="submission" date="2023-07" db="EMBL/GenBank/DDBJ databases">
        <title>Sequencing the genomes of 1000 actinobacteria strains.</title>
        <authorList>
            <person name="Klenk H.-P."/>
        </authorList>
    </citation>
    <scope>NUCLEOTIDE SEQUENCE [LARGE SCALE GENOMIC DNA]</scope>
    <source>
        <strain evidence="2 3">DSM 41600</strain>
    </source>
</reference>
<name>A0ABT9KYL5_9ACTN</name>
<dbReference type="Pfam" id="PF13558">
    <property type="entry name" value="SbcC_Walker_B"/>
    <property type="match status" value="1"/>
</dbReference>
<gene>
    <name evidence="2" type="ORF">JOF35_005881</name>
</gene>
<proteinExistence type="predicted"/>
<feature type="compositionally biased region" description="Basic and acidic residues" evidence="1">
    <location>
        <begin position="158"/>
        <end position="170"/>
    </location>
</feature>
<evidence type="ECO:0000313" key="2">
    <source>
        <dbReference type="EMBL" id="MDP9613543.1"/>
    </source>
</evidence>
<feature type="region of interest" description="Disordered" evidence="1">
    <location>
        <begin position="158"/>
        <end position="263"/>
    </location>
</feature>
<accession>A0ABT9KYL5</accession>
<evidence type="ECO:0000256" key="1">
    <source>
        <dbReference type="SAM" id="MobiDB-lite"/>
    </source>
</evidence>
<keyword evidence="3" id="KW-1185">Reference proteome</keyword>
<feature type="compositionally biased region" description="Low complexity" evidence="1">
    <location>
        <begin position="235"/>
        <end position="244"/>
    </location>
</feature>
<dbReference type="Pfam" id="PF02389">
    <property type="entry name" value="Cornifin"/>
    <property type="match status" value="1"/>
</dbReference>
<dbReference type="Proteomes" id="UP001234880">
    <property type="component" value="Unassembled WGS sequence"/>
</dbReference>
<feature type="compositionally biased region" description="Basic and acidic residues" evidence="1">
    <location>
        <begin position="179"/>
        <end position="234"/>
    </location>
</feature>
<sequence length="263" mass="28429">MAVGEFLQAQIARAQAENATGSWLEVLTTALDYRAWHEFGIERHQHGAWVPATGPASGGERVLAVSVPLFAAASAHYATAAPHAPRLVTLDEAFAGVDDDSRAKCLGLLHAFDLDVVMTSEREWACYPQVPGIAIAQLSRVDDIAAVLVTRWQWDGAERTRAPEPDRRTATEPNGHTAPEPDHRTATEPDHHTTPEPDHHTATEPDHHTTPEPDHHTATEPDHHTTPEPDHHTATEPAPAGSPEGPEPTPAENPAPGQDALWP</sequence>
<dbReference type="EMBL" id="JAURUE010000002">
    <property type="protein sequence ID" value="MDP9613543.1"/>
    <property type="molecule type" value="Genomic_DNA"/>
</dbReference>
<evidence type="ECO:0000313" key="3">
    <source>
        <dbReference type="Proteomes" id="UP001234880"/>
    </source>
</evidence>
<protein>
    <submittedName>
        <fullName evidence="2">Uncharacterized protein</fullName>
    </submittedName>
</protein>
<comment type="caution">
    <text evidence="2">The sequence shown here is derived from an EMBL/GenBank/DDBJ whole genome shotgun (WGS) entry which is preliminary data.</text>
</comment>